<dbReference type="SFLD" id="SFLDS00003">
    <property type="entry name" value="Haloacid_Dehalogenase"/>
    <property type="match status" value="1"/>
</dbReference>
<gene>
    <name evidence="1" type="ORF">KIMC2_01780</name>
</gene>
<dbReference type="NCBIfam" id="TIGR00099">
    <property type="entry name" value="Cof-subfamily"/>
    <property type="match status" value="1"/>
</dbReference>
<dbReference type="KEGG" id="xak:KIMC2_01780"/>
<dbReference type="InterPro" id="IPR000150">
    <property type="entry name" value="Cof"/>
</dbReference>
<dbReference type="Gene3D" id="3.40.50.1000">
    <property type="entry name" value="HAD superfamily/HAD-like"/>
    <property type="match status" value="1"/>
</dbReference>
<dbReference type="SFLD" id="SFLDG01140">
    <property type="entry name" value="C2.B:_Phosphomannomutase_and_P"/>
    <property type="match status" value="1"/>
</dbReference>
<organism evidence="1 2">
    <name type="scientific">Xylocopilactobacillus apis</name>
    <dbReference type="NCBI Taxonomy" id="2932183"/>
    <lineage>
        <taxon>Bacteria</taxon>
        <taxon>Bacillati</taxon>
        <taxon>Bacillota</taxon>
        <taxon>Bacilli</taxon>
        <taxon>Lactobacillales</taxon>
        <taxon>Lactobacillaceae</taxon>
        <taxon>Xylocopilactobacillus</taxon>
    </lineage>
</organism>
<keyword evidence="2" id="KW-1185">Reference proteome</keyword>
<dbReference type="PROSITE" id="PS01229">
    <property type="entry name" value="COF_2"/>
    <property type="match status" value="1"/>
</dbReference>
<evidence type="ECO:0000313" key="2">
    <source>
        <dbReference type="Proteomes" id="UP001321804"/>
    </source>
</evidence>
<dbReference type="SFLD" id="SFLDG01144">
    <property type="entry name" value="C2.B.4:_PGP_Like"/>
    <property type="match status" value="1"/>
</dbReference>
<dbReference type="RefSeq" id="WP_317697095.1">
    <property type="nucleotide sequence ID" value="NZ_AP026801.1"/>
</dbReference>
<dbReference type="PANTHER" id="PTHR10000">
    <property type="entry name" value="PHOSPHOSERINE PHOSPHATASE"/>
    <property type="match status" value="1"/>
</dbReference>
<dbReference type="EMBL" id="AP026801">
    <property type="protein sequence ID" value="BDR55616.1"/>
    <property type="molecule type" value="Genomic_DNA"/>
</dbReference>
<dbReference type="Gene3D" id="3.30.1240.10">
    <property type="match status" value="1"/>
</dbReference>
<dbReference type="Pfam" id="PF08282">
    <property type="entry name" value="Hydrolase_3"/>
    <property type="match status" value="1"/>
</dbReference>
<dbReference type="InterPro" id="IPR036412">
    <property type="entry name" value="HAD-like_sf"/>
</dbReference>
<dbReference type="GO" id="GO:0016791">
    <property type="term" value="F:phosphatase activity"/>
    <property type="evidence" value="ECO:0007669"/>
    <property type="project" value="TreeGrafter"/>
</dbReference>
<dbReference type="AlphaFoldDB" id="A0AAU9CZE7"/>
<evidence type="ECO:0000313" key="1">
    <source>
        <dbReference type="EMBL" id="BDR55616.1"/>
    </source>
</evidence>
<sequence>MSVKLIAVDMDGTFLDDQKQYNHEYFDQLYRKMKQQHVEFVVASGNQYYQLSEFFAPYKEEITFVAENGGNIYLHNEPIYHAKVPKNVNAKVAQTLSHYKPDFIVACGFKSAYALDGLTDEEYKMASFFFPQIQKVHALEDIEDDIIKYSLDFAAAKTSPIRDQINEELNNELVLVPTGGGGIDLILPKVHKATGIKKVQEQLGIADDEVAAFGDNGNDKEMLNHAKYSFAMGNATDEIKGIARNVIGNNNDEAVLKTIDQLLTENEQN</sequence>
<dbReference type="InterPro" id="IPR023214">
    <property type="entry name" value="HAD_sf"/>
</dbReference>
<dbReference type="CDD" id="cd07518">
    <property type="entry name" value="HAD_YbiV-Like"/>
    <property type="match status" value="1"/>
</dbReference>
<proteinExistence type="predicted"/>
<dbReference type="Proteomes" id="UP001321804">
    <property type="component" value="Chromosome"/>
</dbReference>
<dbReference type="PANTHER" id="PTHR10000:SF53">
    <property type="entry name" value="5-AMINO-6-(5-PHOSPHO-D-RIBITYLAMINO)URACIL PHOSPHATASE YBJI-RELATED"/>
    <property type="match status" value="1"/>
</dbReference>
<dbReference type="GO" id="GO:0005829">
    <property type="term" value="C:cytosol"/>
    <property type="evidence" value="ECO:0007669"/>
    <property type="project" value="TreeGrafter"/>
</dbReference>
<reference evidence="1 2" key="1">
    <citation type="journal article" date="2023" name="Microbiol. Spectr.">
        <title>Symbiosis of Carpenter Bees with Uncharacterized Lactic Acid Bacteria Showing NAD Auxotrophy.</title>
        <authorList>
            <person name="Kawasaki S."/>
            <person name="Ozawa K."/>
            <person name="Mori T."/>
            <person name="Yamamoto A."/>
            <person name="Ito M."/>
            <person name="Ohkuma M."/>
            <person name="Sakamoto M."/>
            <person name="Matsutani M."/>
        </authorList>
    </citation>
    <scope>NUCLEOTIDE SEQUENCE [LARGE SCALE GENOMIC DNA]</scope>
    <source>
        <strain evidence="1 2">KimC2</strain>
    </source>
</reference>
<accession>A0AAU9CZE7</accession>
<name>A0AAU9CZE7_9LACO</name>
<dbReference type="NCBIfam" id="TIGR01484">
    <property type="entry name" value="HAD-SF-IIB"/>
    <property type="match status" value="1"/>
</dbReference>
<dbReference type="InterPro" id="IPR006379">
    <property type="entry name" value="HAD-SF_hydro_IIB"/>
</dbReference>
<dbReference type="GO" id="GO:0000287">
    <property type="term" value="F:magnesium ion binding"/>
    <property type="evidence" value="ECO:0007669"/>
    <property type="project" value="TreeGrafter"/>
</dbReference>
<protein>
    <submittedName>
        <fullName evidence="1">Sugar phosphatase SupH</fullName>
    </submittedName>
</protein>
<dbReference type="SUPFAM" id="SSF56784">
    <property type="entry name" value="HAD-like"/>
    <property type="match status" value="1"/>
</dbReference>